<dbReference type="GO" id="GO:0004180">
    <property type="term" value="F:carboxypeptidase activity"/>
    <property type="evidence" value="ECO:0007669"/>
    <property type="project" value="UniProtKB-KW"/>
</dbReference>
<feature type="domain" description="D-alanyl-D-alanine carboxypeptidase-like core" evidence="3">
    <location>
        <begin position="166"/>
        <end position="266"/>
    </location>
</feature>
<sequence>MSAQSSTPRNDQATQPPRQPSHPIRMTGQDGLYGSSANPHSRNVRPLGPVHQNQSRHTGDAGASGVRTSARPHGGVQVSRTAQPVFDLNPPKRLPPVKLLLAACVLGLVAGSIALAFALNGNNNHAREGEVQPLSTISPVAVETPHYENGKIPEEELQDIGDGYQLIKPAAQAFAKMTAALNEAGYAYTLNSAYRTIEEQEELVEDLGLLEEGGRAAAVGTSEHGLGTAVDLKLDWDAVEWLRAHAAAYGFAETIPEEPWHWNYIGE</sequence>
<dbReference type="RefSeq" id="WP_377466355.1">
    <property type="nucleotide sequence ID" value="NZ_JBHUOP010000003.1"/>
</dbReference>
<keyword evidence="2" id="KW-1133">Transmembrane helix</keyword>
<gene>
    <name evidence="4" type="ORF">ACFSYH_07950</name>
</gene>
<dbReference type="PANTHER" id="PTHR34385:SF1">
    <property type="entry name" value="PEPTIDOGLYCAN L-ALANYL-D-GLUTAMATE ENDOPEPTIDASE CWLK"/>
    <property type="match status" value="1"/>
</dbReference>
<evidence type="ECO:0000259" key="3">
    <source>
        <dbReference type="Pfam" id="PF02557"/>
    </source>
</evidence>
<accession>A0ABW5XDD5</accession>
<keyword evidence="4" id="KW-0378">Hydrolase</keyword>
<dbReference type="Gene3D" id="3.30.1380.10">
    <property type="match status" value="1"/>
</dbReference>
<evidence type="ECO:0000313" key="5">
    <source>
        <dbReference type="Proteomes" id="UP001597391"/>
    </source>
</evidence>
<name>A0ABW5XDD5_9MICO</name>
<feature type="compositionally biased region" description="Polar residues" evidence="1">
    <location>
        <begin position="1"/>
        <end position="16"/>
    </location>
</feature>
<dbReference type="Proteomes" id="UP001597391">
    <property type="component" value="Unassembled WGS sequence"/>
</dbReference>
<organism evidence="4 5">
    <name type="scientific">Populibacterium corticicola</name>
    <dbReference type="NCBI Taxonomy" id="1812826"/>
    <lineage>
        <taxon>Bacteria</taxon>
        <taxon>Bacillati</taxon>
        <taxon>Actinomycetota</taxon>
        <taxon>Actinomycetes</taxon>
        <taxon>Micrococcales</taxon>
        <taxon>Jonesiaceae</taxon>
        <taxon>Populibacterium</taxon>
    </lineage>
</organism>
<feature type="transmembrane region" description="Helical" evidence="2">
    <location>
        <begin position="99"/>
        <end position="119"/>
    </location>
</feature>
<evidence type="ECO:0000256" key="1">
    <source>
        <dbReference type="SAM" id="MobiDB-lite"/>
    </source>
</evidence>
<dbReference type="InterPro" id="IPR009045">
    <property type="entry name" value="Zn_M74/Hedgehog-like"/>
</dbReference>
<proteinExistence type="predicted"/>
<reference evidence="5" key="1">
    <citation type="journal article" date="2019" name="Int. J. Syst. Evol. Microbiol.">
        <title>The Global Catalogue of Microorganisms (GCM) 10K type strain sequencing project: providing services to taxonomists for standard genome sequencing and annotation.</title>
        <authorList>
            <consortium name="The Broad Institute Genomics Platform"/>
            <consortium name="The Broad Institute Genome Sequencing Center for Infectious Disease"/>
            <person name="Wu L."/>
            <person name="Ma J."/>
        </authorList>
    </citation>
    <scope>NUCLEOTIDE SEQUENCE [LARGE SCALE GENOMIC DNA]</scope>
    <source>
        <strain evidence="5">KCTC 33576</strain>
    </source>
</reference>
<dbReference type="InterPro" id="IPR003709">
    <property type="entry name" value="VanY-like_core_dom"/>
</dbReference>
<feature type="region of interest" description="Disordered" evidence="1">
    <location>
        <begin position="1"/>
        <end position="77"/>
    </location>
</feature>
<keyword evidence="2" id="KW-0812">Transmembrane</keyword>
<keyword evidence="2" id="KW-0472">Membrane</keyword>
<dbReference type="SUPFAM" id="SSF55166">
    <property type="entry name" value="Hedgehog/DD-peptidase"/>
    <property type="match status" value="1"/>
</dbReference>
<evidence type="ECO:0000313" key="4">
    <source>
        <dbReference type="EMBL" id="MFD2840500.1"/>
    </source>
</evidence>
<dbReference type="Pfam" id="PF02557">
    <property type="entry name" value="VanY"/>
    <property type="match status" value="1"/>
</dbReference>
<keyword evidence="4" id="KW-0121">Carboxypeptidase</keyword>
<protein>
    <submittedName>
        <fullName evidence="4">D-alanyl-D-alanine carboxypeptidase family protein</fullName>
    </submittedName>
</protein>
<dbReference type="InterPro" id="IPR052179">
    <property type="entry name" value="DD-CPase-like"/>
</dbReference>
<keyword evidence="5" id="KW-1185">Reference proteome</keyword>
<dbReference type="EMBL" id="JBHUOP010000003">
    <property type="protein sequence ID" value="MFD2840500.1"/>
    <property type="molecule type" value="Genomic_DNA"/>
</dbReference>
<dbReference type="PANTHER" id="PTHR34385">
    <property type="entry name" value="D-ALANYL-D-ALANINE CARBOXYPEPTIDASE"/>
    <property type="match status" value="1"/>
</dbReference>
<comment type="caution">
    <text evidence="4">The sequence shown here is derived from an EMBL/GenBank/DDBJ whole genome shotgun (WGS) entry which is preliminary data.</text>
</comment>
<evidence type="ECO:0000256" key="2">
    <source>
        <dbReference type="SAM" id="Phobius"/>
    </source>
</evidence>
<keyword evidence="4" id="KW-0645">Protease</keyword>